<accession>A0A061QXY7</accession>
<protein>
    <submittedName>
        <fullName evidence="1">Uncharacterized protein</fullName>
    </submittedName>
</protein>
<sequence>SMRASNSLSSFARVTNATIAQHFLCLRTCLKHVP</sequence>
<gene>
    <name evidence="1" type="ORF">TSPGSL018_20904</name>
</gene>
<name>A0A061QXY7_9CHLO</name>
<organism evidence="1">
    <name type="scientific">Tetraselmis sp. GSL018</name>
    <dbReference type="NCBI Taxonomy" id="582737"/>
    <lineage>
        <taxon>Eukaryota</taxon>
        <taxon>Viridiplantae</taxon>
        <taxon>Chlorophyta</taxon>
        <taxon>core chlorophytes</taxon>
        <taxon>Chlorodendrophyceae</taxon>
        <taxon>Chlorodendrales</taxon>
        <taxon>Chlorodendraceae</taxon>
        <taxon>Tetraselmis</taxon>
    </lineage>
</organism>
<evidence type="ECO:0000313" key="1">
    <source>
        <dbReference type="EMBL" id="JAC63339.1"/>
    </source>
</evidence>
<feature type="non-terminal residue" evidence="1">
    <location>
        <position position="1"/>
    </location>
</feature>
<proteinExistence type="predicted"/>
<dbReference type="AlphaFoldDB" id="A0A061QXY7"/>
<dbReference type="EMBL" id="GBEZ01023555">
    <property type="protein sequence ID" value="JAC63339.1"/>
    <property type="molecule type" value="Transcribed_RNA"/>
</dbReference>
<reference evidence="1" key="1">
    <citation type="submission" date="2014-05" db="EMBL/GenBank/DDBJ databases">
        <title>The transcriptome of the halophilic microalga Tetraselmis sp. GSL018 isolated from the Great Salt Lake, Utah.</title>
        <authorList>
            <person name="Jinkerson R.E."/>
            <person name="D'Adamo S."/>
            <person name="Posewitz M.C."/>
        </authorList>
    </citation>
    <scope>NUCLEOTIDE SEQUENCE</scope>
    <source>
        <strain evidence="1">GSL018</strain>
    </source>
</reference>